<gene>
    <name evidence="3" type="ORF">DFH01_07565</name>
</gene>
<comment type="similarity">
    <text evidence="1">Belongs to the short-chain dehydrogenases/reductases (SDR) family.</text>
</comment>
<accession>A0A317FNN8</accession>
<evidence type="ECO:0000313" key="4">
    <source>
        <dbReference type="Proteomes" id="UP000245765"/>
    </source>
</evidence>
<reference evidence="4" key="1">
    <citation type="submission" date="2018-05" db="EMBL/GenBank/DDBJ databases">
        <authorList>
            <person name="Du Z."/>
            <person name="Wang X."/>
        </authorList>
    </citation>
    <scope>NUCLEOTIDE SEQUENCE [LARGE SCALE GENOMIC DNA]</scope>
    <source>
        <strain evidence="4">CQN31</strain>
    </source>
</reference>
<evidence type="ECO:0000313" key="3">
    <source>
        <dbReference type="EMBL" id="PWS39088.1"/>
    </source>
</evidence>
<dbReference type="PANTHER" id="PTHR44196">
    <property type="entry name" value="DEHYDROGENASE/REDUCTASE SDR FAMILY MEMBER 7B"/>
    <property type="match status" value="1"/>
</dbReference>
<dbReference type="SUPFAM" id="SSF51735">
    <property type="entry name" value="NAD(P)-binding Rossmann-fold domains"/>
    <property type="match status" value="1"/>
</dbReference>
<dbReference type="Proteomes" id="UP000245765">
    <property type="component" value="Unassembled WGS sequence"/>
</dbReference>
<comment type="caution">
    <text evidence="3">The sequence shown here is derived from an EMBL/GenBank/DDBJ whole genome shotgun (WGS) entry which is preliminary data.</text>
</comment>
<dbReference type="AlphaFoldDB" id="A0A317FNN8"/>
<proteinExistence type="inferred from homology"/>
<dbReference type="Pfam" id="PF00106">
    <property type="entry name" value="adh_short"/>
    <property type="match status" value="1"/>
</dbReference>
<dbReference type="PANTHER" id="PTHR44196:SF1">
    <property type="entry name" value="DEHYDROGENASE_REDUCTASE SDR FAMILY MEMBER 7B"/>
    <property type="match status" value="1"/>
</dbReference>
<dbReference type="GO" id="GO:0016020">
    <property type="term" value="C:membrane"/>
    <property type="evidence" value="ECO:0007669"/>
    <property type="project" value="TreeGrafter"/>
</dbReference>
<evidence type="ECO:0000256" key="1">
    <source>
        <dbReference type="ARBA" id="ARBA00006484"/>
    </source>
</evidence>
<dbReference type="OrthoDB" id="335726at2"/>
<protein>
    <submittedName>
        <fullName evidence="3">Dehydrogenase</fullName>
    </submittedName>
</protein>
<dbReference type="EMBL" id="QGNA01000001">
    <property type="protein sequence ID" value="PWS39088.1"/>
    <property type="molecule type" value="Genomic_DNA"/>
</dbReference>
<name>A0A317FNN8_9PROT</name>
<dbReference type="GO" id="GO:0016491">
    <property type="term" value="F:oxidoreductase activity"/>
    <property type="evidence" value="ECO:0007669"/>
    <property type="project" value="UniProtKB-KW"/>
</dbReference>
<evidence type="ECO:0000256" key="2">
    <source>
        <dbReference type="ARBA" id="ARBA00023002"/>
    </source>
</evidence>
<dbReference type="InterPro" id="IPR036291">
    <property type="entry name" value="NAD(P)-bd_dom_sf"/>
</dbReference>
<keyword evidence="2" id="KW-0560">Oxidoreductase</keyword>
<dbReference type="InterPro" id="IPR002347">
    <property type="entry name" value="SDR_fam"/>
</dbReference>
<keyword evidence="4" id="KW-1185">Reference proteome</keyword>
<sequence>MSRFRAVAISGASRGLGAALAARFAAPGVRLLLIARSAAALEAVAAVCTARGATVRVAALDIADAPAVAAALARFEAEGALDLVIANAGTSAGTLPDGEAEPLEAARRQVAVNLLGAMNLVGPVLPGMLARGAGGVTLVASLAAFRGLPDSPGYCASKAGLLAWGEALRGACAPRGVRVTVVCPGYFDSAMGDRYLGSRPLRLSLEAAAERTVRAIEAGRALAAFPWPLACLLRLLALLPAPLGDAALRRMRFRIRPEASP</sequence>
<dbReference type="PROSITE" id="PS00061">
    <property type="entry name" value="ADH_SHORT"/>
    <property type="match status" value="1"/>
</dbReference>
<organism evidence="3 4">
    <name type="scientific">Falsiroseomonas bella</name>
    <dbReference type="NCBI Taxonomy" id="2184016"/>
    <lineage>
        <taxon>Bacteria</taxon>
        <taxon>Pseudomonadati</taxon>
        <taxon>Pseudomonadota</taxon>
        <taxon>Alphaproteobacteria</taxon>
        <taxon>Acetobacterales</taxon>
        <taxon>Roseomonadaceae</taxon>
        <taxon>Falsiroseomonas</taxon>
    </lineage>
</organism>
<dbReference type="InterPro" id="IPR020904">
    <property type="entry name" value="Sc_DH/Rdtase_CS"/>
</dbReference>
<dbReference type="Gene3D" id="3.40.50.720">
    <property type="entry name" value="NAD(P)-binding Rossmann-like Domain"/>
    <property type="match status" value="1"/>
</dbReference>
<dbReference type="RefSeq" id="WP_109869709.1">
    <property type="nucleotide sequence ID" value="NZ_QGNA01000001.1"/>
</dbReference>
<dbReference type="PRINTS" id="PR00081">
    <property type="entry name" value="GDHRDH"/>
</dbReference>